<feature type="signal peptide" evidence="2">
    <location>
        <begin position="1"/>
        <end position="19"/>
    </location>
</feature>
<gene>
    <name evidence="3" type="ORF">MSPICULIGERA_LOCUS5985</name>
</gene>
<sequence>MRHSLLLLTMLWLQRKVAAVADCQNRVDVLSANDLPPELSAIFSDRNVVRTPLDCALICYMKKCDVAYYDFKAKLCQFTENTASSSQNLSCPLLEAFRQQILSGEQADDVQRRPKPKPLPLASNSRIIGLPAPGPLPIGIGRVPQPPRSVEFPNPVPIFEEVTIPWNDLRNVGTPSLEELSRELMLEHKASHRADIMTGPFTIETNSITVPGIPAPLFRPTVPPVVLIDSTRSGEAGLPEDRAPFNSADLSFEAQPSRVGPQKQQLTRVAVAEQIPAGFSTLPRQLISTAESPEIIPRETRGQQHPAHQQSLMQDSSGIAVVCQKDHVTVIGYRSAVPEWKSLCARCGSTVAARKIEELASRG</sequence>
<keyword evidence="4" id="KW-1185">Reference proteome</keyword>
<protein>
    <recommendedName>
        <fullName evidence="5">Apple domain-containing protein</fullName>
    </recommendedName>
</protein>
<evidence type="ECO:0000256" key="2">
    <source>
        <dbReference type="SAM" id="SignalP"/>
    </source>
</evidence>
<feature type="chain" id="PRO_5041403881" description="Apple domain-containing protein" evidence="2">
    <location>
        <begin position="20"/>
        <end position="363"/>
    </location>
</feature>
<evidence type="ECO:0000256" key="1">
    <source>
        <dbReference type="SAM" id="MobiDB-lite"/>
    </source>
</evidence>
<evidence type="ECO:0000313" key="3">
    <source>
        <dbReference type="EMBL" id="CAJ0567432.1"/>
    </source>
</evidence>
<evidence type="ECO:0008006" key="5">
    <source>
        <dbReference type="Google" id="ProtNLM"/>
    </source>
</evidence>
<dbReference type="EMBL" id="CATQJA010001493">
    <property type="protein sequence ID" value="CAJ0567432.1"/>
    <property type="molecule type" value="Genomic_DNA"/>
</dbReference>
<feature type="region of interest" description="Disordered" evidence="1">
    <location>
        <begin position="105"/>
        <end position="124"/>
    </location>
</feature>
<name>A0AA36CER5_9BILA</name>
<dbReference type="AlphaFoldDB" id="A0AA36CER5"/>
<comment type="caution">
    <text evidence="3">The sequence shown here is derived from an EMBL/GenBank/DDBJ whole genome shotgun (WGS) entry which is preliminary data.</text>
</comment>
<proteinExistence type="predicted"/>
<evidence type="ECO:0000313" key="4">
    <source>
        <dbReference type="Proteomes" id="UP001177023"/>
    </source>
</evidence>
<feature type="non-terminal residue" evidence="3">
    <location>
        <position position="1"/>
    </location>
</feature>
<accession>A0AA36CER5</accession>
<reference evidence="3" key="1">
    <citation type="submission" date="2023-06" db="EMBL/GenBank/DDBJ databases">
        <authorList>
            <person name="Delattre M."/>
        </authorList>
    </citation>
    <scope>NUCLEOTIDE SEQUENCE</scope>
    <source>
        <strain evidence="3">AF72</strain>
    </source>
</reference>
<organism evidence="3 4">
    <name type="scientific">Mesorhabditis spiculigera</name>
    <dbReference type="NCBI Taxonomy" id="96644"/>
    <lineage>
        <taxon>Eukaryota</taxon>
        <taxon>Metazoa</taxon>
        <taxon>Ecdysozoa</taxon>
        <taxon>Nematoda</taxon>
        <taxon>Chromadorea</taxon>
        <taxon>Rhabditida</taxon>
        <taxon>Rhabditina</taxon>
        <taxon>Rhabditomorpha</taxon>
        <taxon>Rhabditoidea</taxon>
        <taxon>Rhabditidae</taxon>
        <taxon>Mesorhabditinae</taxon>
        <taxon>Mesorhabditis</taxon>
    </lineage>
</organism>
<dbReference type="Proteomes" id="UP001177023">
    <property type="component" value="Unassembled WGS sequence"/>
</dbReference>
<keyword evidence="2" id="KW-0732">Signal</keyword>